<dbReference type="EMBL" id="OZ023708">
    <property type="protein sequence ID" value="CAK9879726.1"/>
    <property type="molecule type" value="Genomic_DNA"/>
</dbReference>
<keyword evidence="2" id="KW-1185">Reference proteome</keyword>
<protein>
    <recommendedName>
        <fullName evidence="3">Retrotransposon gag domain-containing protein</fullName>
    </recommendedName>
</protein>
<proteinExistence type="predicted"/>
<dbReference type="Proteomes" id="UP001497522">
    <property type="component" value="Chromosome 7"/>
</dbReference>
<evidence type="ECO:0000313" key="1">
    <source>
        <dbReference type="EMBL" id="CAK9879726.1"/>
    </source>
</evidence>
<gene>
    <name evidence="1" type="ORF">CSSPJE1EN2_LOCUS21215</name>
</gene>
<evidence type="ECO:0000313" key="2">
    <source>
        <dbReference type="Proteomes" id="UP001497522"/>
    </source>
</evidence>
<evidence type="ECO:0008006" key="3">
    <source>
        <dbReference type="Google" id="ProtNLM"/>
    </source>
</evidence>
<reference evidence="1" key="1">
    <citation type="submission" date="2024-03" db="EMBL/GenBank/DDBJ databases">
        <authorList>
            <consortium name="ELIXIR-Norway"/>
            <consortium name="Elixir Norway"/>
        </authorList>
    </citation>
    <scope>NUCLEOTIDE SEQUENCE</scope>
</reference>
<sequence length="153" mass="16971">MSEGLIALGVGRDRQPLDRGPIGEADGIHVAEEGPQVRANPPDPNVHHIDPMMLPRGLPITVPNGLKGVVIPTNLPKFTGSPNEDPATHVERFVEVLITSLVTDHDYYLIWFLSTLADSAYAKYRSHAEGSFNTWEQLQATFLHHYRPMIGQQ</sequence>
<accession>A0ABP1BUJ1</accession>
<organism evidence="1 2">
    <name type="scientific">Sphagnum jensenii</name>
    <dbReference type="NCBI Taxonomy" id="128206"/>
    <lineage>
        <taxon>Eukaryota</taxon>
        <taxon>Viridiplantae</taxon>
        <taxon>Streptophyta</taxon>
        <taxon>Embryophyta</taxon>
        <taxon>Bryophyta</taxon>
        <taxon>Sphagnophytina</taxon>
        <taxon>Sphagnopsida</taxon>
        <taxon>Sphagnales</taxon>
        <taxon>Sphagnaceae</taxon>
        <taxon>Sphagnum</taxon>
    </lineage>
</organism>
<name>A0ABP1BUJ1_9BRYO</name>